<dbReference type="RefSeq" id="WP_145143564.1">
    <property type="nucleotide sequence ID" value="NZ_VLKY01000010.1"/>
</dbReference>
<dbReference type="AlphaFoldDB" id="A0A562Q7W2"/>
<dbReference type="GO" id="GO:0034257">
    <property type="term" value="F:nicotinamide riboside transmembrane transporter activity"/>
    <property type="evidence" value="ECO:0007669"/>
    <property type="project" value="InterPro"/>
</dbReference>
<comment type="function">
    <text evidence="1">Required for nicotinamide riboside transport across the inner membrane.</text>
</comment>
<dbReference type="GO" id="GO:0005886">
    <property type="term" value="C:plasma membrane"/>
    <property type="evidence" value="ECO:0007669"/>
    <property type="project" value="UniProtKB-SubCell"/>
</dbReference>
<dbReference type="Pfam" id="PF04973">
    <property type="entry name" value="NMN_transporter"/>
    <property type="match status" value="1"/>
</dbReference>
<dbReference type="EMBL" id="VLKY01000010">
    <property type="protein sequence ID" value="TWI52784.1"/>
    <property type="molecule type" value="Genomic_DNA"/>
</dbReference>
<keyword evidence="5" id="KW-0813">Transport</keyword>
<organism evidence="11 12">
    <name type="scientific">Pseudomonas duriflava</name>
    <dbReference type="NCBI Taxonomy" id="459528"/>
    <lineage>
        <taxon>Bacteria</taxon>
        <taxon>Pseudomonadati</taxon>
        <taxon>Pseudomonadota</taxon>
        <taxon>Gammaproteobacteria</taxon>
        <taxon>Pseudomonadales</taxon>
        <taxon>Pseudomonadaceae</taxon>
        <taxon>Pseudomonas</taxon>
    </lineage>
</organism>
<dbReference type="Proteomes" id="UP000316905">
    <property type="component" value="Unassembled WGS sequence"/>
</dbReference>
<dbReference type="PANTHER" id="PTHR36122:SF2">
    <property type="entry name" value="NICOTINAMIDE RIBOSIDE TRANSPORTER PNUC"/>
    <property type="match status" value="1"/>
</dbReference>
<evidence type="ECO:0000256" key="8">
    <source>
        <dbReference type="ARBA" id="ARBA00022989"/>
    </source>
</evidence>
<evidence type="ECO:0000256" key="7">
    <source>
        <dbReference type="ARBA" id="ARBA00022692"/>
    </source>
</evidence>
<evidence type="ECO:0000313" key="11">
    <source>
        <dbReference type="EMBL" id="TWI52784.1"/>
    </source>
</evidence>
<dbReference type="OrthoDB" id="9791248at2"/>
<keyword evidence="7 10" id="KW-0812">Transmembrane</keyword>
<keyword evidence="12" id="KW-1185">Reference proteome</keyword>
<evidence type="ECO:0000313" key="12">
    <source>
        <dbReference type="Proteomes" id="UP000316905"/>
    </source>
</evidence>
<comment type="subcellular location">
    <subcellularLocation>
        <location evidence="2">Cell membrane</location>
        <topology evidence="2">Multi-pass membrane protein</topology>
    </subcellularLocation>
</comment>
<evidence type="ECO:0000256" key="1">
    <source>
        <dbReference type="ARBA" id="ARBA00002672"/>
    </source>
</evidence>
<evidence type="ECO:0000256" key="6">
    <source>
        <dbReference type="ARBA" id="ARBA00022475"/>
    </source>
</evidence>
<keyword evidence="6" id="KW-1003">Cell membrane</keyword>
<dbReference type="NCBIfam" id="TIGR01528">
    <property type="entry name" value="NMN_trans_PnuC"/>
    <property type="match status" value="1"/>
</dbReference>
<keyword evidence="8 10" id="KW-1133">Transmembrane helix</keyword>
<comment type="caution">
    <text evidence="11">The sequence shown here is derived from an EMBL/GenBank/DDBJ whole genome shotgun (WGS) entry which is preliminary data.</text>
</comment>
<sequence length="186" mass="20998">MSSFEIVAALLGVIAVWLTVRQNVWCWPIGLIMVVMYSWVFYEAKLYSDMLLQGVYAVLQGYGWWQWIRGGADHRGRSVSTLQPIPLLTGLLAGVAGSLLLGYVMATYTDASQPWLDASLTAFSLVAQLWMAQKRVECWPLWLVVDVLYVGLFVYKSLFLTALLYALFVGLAARGWYAWRREVVSS</sequence>
<evidence type="ECO:0000256" key="10">
    <source>
        <dbReference type="SAM" id="Phobius"/>
    </source>
</evidence>
<feature type="transmembrane region" description="Helical" evidence="10">
    <location>
        <begin position="87"/>
        <end position="108"/>
    </location>
</feature>
<dbReference type="InterPro" id="IPR006419">
    <property type="entry name" value="NMN_transpt_PnuC"/>
</dbReference>
<reference evidence="11 12" key="1">
    <citation type="journal article" date="2015" name="Stand. Genomic Sci.">
        <title>Genomic Encyclopedia of Bacterial and Archaeal Type Strains, Phase III: the genomes of soil and plant-associated and newly described type strains.</title>
        <authorList>
            <person name="Whitman W.B."/>
            <person name="Woyke T."/>
            <person name="Klenk H.P."/>
            <person name="Zhou Y."/>
            <person name="Lilburn T.G."/>
            <person name="Beck B.J."/>
            <person name="De Vos P."/>
            <person name="Vandamme P."/>
            <person name="Eisen J.A."/>
            <person name="Garrity G."/>
            <person name="Hugenholtz P."/>
            <person name="Kyrpides N.C."/>
        </authorList>
    </citation>
    <scope>NUCLEOTIDE SEQUENCE [LARGE SCALE GENOMIC DNA]</scope>
    <source>
        <strain evidence="11 12">CGMCC 1.6858</strain>
    </source>
</reference>
<evidence type="ECO:0000256" key="4">
    <source>
        <dbReference type="ARBA" id="ARBA00017522"/>
    </source>
</evidence>
<gene>
    <name evidence="11" type="ORF">IQ22_03160</name>
</gene>
<protein>
    <recommendedName>
        <fullName evidence="4">Nicotinamide riboside transporter PnuC</fullName>
    </recommendedName>
</protein>
<evidence type="ECO:0000256" key="3">
    <source>
        <dbReference type="ARBA" id="ARBA00006669"/>
    </source>
</evidence>
<name>A0A562Q7W2_9PSED</name>
<keyword evidence="9 10" id="KW-0472">Membrane</keyword>
<accession>A0A562Q7W2</accession>
<evidence type="ECO:0000256" key="9">
    <source>
        <dbReference type="ARBA" id="ARBA00023136"/>
    </source>
</evidence>
<proteinExistence type="inferred from homology"/>
<evidence type="ECO:0000256" key="5">
    <source>
        <dbReference type="ARBA" id="ARBA00022448"/>
    </source>
</evidence>
<comment type="similarity">
    <text evidence="3">Belongs to the nicotinamide ribonucleoside (NR) uptake permease (TC 4.B.1) family.</text>
</comment>
<evidence type="ECO:0000256" key="2">
    <source>
        <dbReference type="ARBA" id="ARBA00004651"/>
    </source>
</evidence>
<dbReference type="PANTHER" id="PTHR36122">
    <property type="entry name" value="NICOTINAMIDE RIBOSIDE TRANSPORTER PNUC"/>
    <property type="match status" value="1"/>
</dbReference>